<accession>A0A426Y9A3</accession>
<proteinExistence type="predicted"/>
<sequence length="111" mass="13186">MITIKVFHTDLYRSYRAVRTCPPGYQYADRPLPGDTAKIDRQRSIEREIDRRRSIEGEKGKTRRRGKEERRRGEEERIPRAVLTRMSSLVCRRRPRSRVAREMSPPSLAIF</sequence>
<name>A0A426Y9A3_ENSVE</name>
<dbReference type="EMBL" id="AMZH03014038">
    <property type="protein sequence ID" value="RRT48309.1"/>
    <property type="molecule type" value="Genomic_DNA"/>
</dbReference>
<dbReference type="AlphaFoldDB" id="A0A426Y9A3"/>
<comment type="caution">
    <text evidence="2">The sequence shown here is derived from an EMBL/GenBank/DDBJ whole genome shotgun (WGS) entry which is preliminary data.</text>
</comment>
<evidence type="ECO:0000313" key="3">
    <source>
        <dbReference type="Proteomes" id="UP000287651"/>
    </source>
</evidence>
<dbReference type="Proteomes" id="UP000287651">
    <property type="component" value="Unassembled WGS sequence"/>
</dbReference>
<evidence type="ECO:0000256" key="1">
    <source>
        <dbReference type="SAM" id="MobiDB-lite"/>
    </source>
</evidence>
<evidence type="ECO:0000313" key="2">
    <source>
        <dbReference type="EMBL" id="RRT48309.1"/>
    </source>
</evidence>
<gene>
    <name evidence="2" type="ORF">B296_00053190</name>
</gene>
<protein>
    <submittedName>
        <fullName evidence="2">Uncharacterized protein</fullName>
    </submittedName>
</protein>
<organism evidence="2 3">
    <name type="scientific">Ensete ventricosum</name>
    <name type="common">Abyssinian banana</name>
    <name type="synonym">Musa ensete</name>
    <dbReference type="NCBI Taxonomy" id="4639"/>
    <lineage>
        <taxon>Eukaryota</taxon>
        <taxon>Viridiplantae</taxon>
        <taxon>Streptophyta</taxon>
        <taxon>Embryophyta</taxon>
        <taxon>Tracheophyta</taxon>
        <taxon>Spermatophyta</taxon>
        <taxon>Magnoliopsida</taxon>
        <taxon>Liliopsida</taxon>
        <taxon>Zingiberales</taxon>
        <taxon>Musaceae</taxon>
        <taxon>Ensete</taxon>
    </lineage>
</organism>
<feature type="non-terminal residue" evidence="2">
    <location>
        <position position="111"/>
    </location>
</feature>
<feature type="compositionally biased region" description="Basic and acidic residues" evidence="1">
    <location>
        <begin position="37"/>
        <end position="76"/>
    </location>
</feature>
<feature type="region of interest" description="Disordered" evidence="1">
    <location>
        <begin position="28"/>
        <end position="76"/>
    </location>
</feature>
<reference evidence="2 3" key="1">
    <citation type="journal article" date="2014" name="Agronomy (Basel)">
        <title>A Draft Genome Sequence for Ensete ventricosum, the Drought-Tolerant Tree Against Hunger.</title>
        <authorList>
            <person name="Harrison J."/>
            <person name="Moore K.A."/>
            <person name="Paszkiewicz K."/>
            <person name="Jones T."/>
            <person name="Grant M."/>
            <person name="Ambacheew D."/>
            <person name="Muzemil S."/>
            <person name="Studholme D.J."/>
        </authorList>
    </citation>
    <scope>NUCLEOTIDE SEQUENCE [LARGE SCALE GENOMIC DNA]</scope>
</reference>